<evidence type="ECO:0000256" key="3">
    <source>
        <dbReference type="ARBA" id="ARBA00022692"/>
    </source>
</evidence>
<keyword evidence="9" id="KW-1185">Reference proteome</keyword>
<comment type="function">
    <text evidence="5">HflC and HflK could regulate a protease.</text>
</comment>
<comment type="subcellular location">
    <subcellularLocation>
        <location evidence="1">Membrane</location>
        <topology evidence="1">Single-pass membrane protein</topology>
    </subcellularLocation>
</comment>
<keyword evidence="3 6" id="KW-0812">Transmembrane</keyword>
<evidence type="ECO:0000256" key="5">
    <source>
        <dbReference type="PIRNR" id="PIRNR005651"/>
    </source>
</evidence>
<organism evidence="8 9">
    <name type="scientific">Thiospirochaeta perfilievii</name>
    <dbReference type="NCBI Taxonomy" id="252967"/>
    <lineage>
        <taxon>Bacteria</taxon>
        <taxon>Pseudomonadati</taxon>
        <taxon>Spirochaetota</taxon>
        <taxon>Spirochaetia</taxon>
        <taxon>Spirochaetales</taxon>
        <taxon>Spirochaetaceae</taxon>
        <taxon>Thiospirochaeta</taxon>
    </lineage>
</organism>
<dbReference type="AlphaFoldDB" id="A0A5C1QEA4"/>
<sequence length="305" mass="34991">MPKKSTIRTLIILAVVVIIGLNSMFIVEEGYQAITVRFGKIVNTYTNAGVNFKAPFVDNAEVFPKKTLSWNNKPEDIITNDKEYLQVNVTARWKIIDPVKFYETNGSIQGSYSKLDNTLDPQIKTVIATNNRVEVVRSTNEMLNDGYKTSESKEISTGREEISNQIKEGVNPYFKEMGIEIIDIIFKKVRFSDKLTQSVYERMIKSRNVIAEEYRSSGEGEKQKIIGETDKDILRIRSEANAYAQVKKGEADAEAARIYSEAYKGESAEFYAFWRALESYKDTLPKFKKTFSTDMEYFQYLYSSK</sequence>
<dbReference type="NCBIfam" id="TIGR01932">
    <property type="entry name" value="hflC"/>
    <property type="match status" value="1"/>
</dbReference>
<evidence type="ECO:0000256" key="2">
    <source>
        <dbReference type="ARBA" id="ARBA00007862"/>
    </source>
</evidence>
<dbReference type="GO" id="GO:0006508">
    <property type="term" value="P:proteolysis"/>
    <property type="evidence" value="ECO:0007669"/>
    <property type="project" value="UniProtKB-KW"/>
</dbReference>
<evidence type="ECO:0000313" key="9">
    <source>
        <dbReference type="Proteomes" id="UP000323824"/>
    </source>
</evidence>
<reference evidence="8 9" key="1">
    <citation type="submission" date="2019-02" db="EMBL/GenBank/DDBJ databases">
        <authorList>
            <person name="Fomenkov A."/>
            <person name="Dubinina G."/>
            <person name="Grabovich M."/>
            <person name="Vincze T."/>
            <person name="Roberts R.J."/>
        </authorList>
    </citation>
    <scope>NUCLEOTIDE SEQUENCE [LARGE SCALE GENOMIC DNA]</scope>
    <source>
        <strain evidence="8 9">P</strain>
    </source>
</reference>
<feature type="transmembrane region" description="Helical" evidence="6">
    <location>
        <begin position="7"/>
        <end position="27"/>
    </location>
</feature>
<protein>
    <recommendedName>
        <fullName evidence="5">Protein HflC</fullName>
    </recommendedName>
</protein>
<accession>A0A5C1QEA4</accession>
<dbReference type="InterPro" id="IPR010200">
    <property type="entry name" value="HflC"/>
</dbReference>
<proteinExistence type="inferred from homology"/>
<dbReference type="KEGG" id="sper:EW093_11935"/>
<dbReference type="InterPro" id="IPR036013">
    <property type="entry name" value="Band_7/SPFH_dom_sf"/>
</dbReference>
<evidence type="ECO:0000313" key="8">
    <source>
        <dbReference type="EMBL" id="QEN05390.1"/>
    </source>
</evidence>
<dbReference type="Gene3D" id="3.30.479.30">
    <property type="entry name" value="Band 7 domain"/>
    <property type="match status" value="1"/>
</dbReference>
<dbReference type="PANTHER" id="PTHR42911">
    <property type="entry name" value="MODULATOR OF FTSH PROTEASE HFLC"/>
    <property type="match status" value="1"/>
</dbReference>
<evidence type="ECO:0000256" key="6">
    <source>
        <dbReference type="SAM" id="Phobius"/>
    </source>
</evidence>
<evidence type="ECO:0000256" key="1">
    <source>
        <dbReference type="ARBA" id="ARBA00004167"/>
    </source>
</evidence>
<reference evidence="8 9" key="2">
    <citation type="submission" date="2019-09" db="EMBL/GenBank/DDBJ databases">
        <title>Complete Genome Sequence and Methylome Analysis of free living Spirochaetas.</title>
        <authorList>
            <person name="Leshcheva N."/>
            <person name="Mikheeva N."/>
        </authorList>
    </citation>
    <scope>NUCLEOTIDE SEQUENCE [LARGE SCALE GENOMIC DNA]</scope>
    <source>
        <strain evidence="8 9">P</strain>
    </source>
</reference>
<keyword evidence="6" id="KW-0472">Membrane</keyword>
<evidence type="ECO:0000259" key="7">
    <source>
        <dbReference type="SMART" id="SM00244"/>
    </source>
</evidence>
<dbReference type="CDD" id="cd03405">
    <property type="entry name" value="SPFH_HflC"/>
    <property type="match status" value="1"/>
</dbReference>
<dbReference type="OrthoDB" id="9809197at2"/>
<dbReference type="EMBL" id="CP035807">
    <property type="protein sequence ID" value="QEN05390.1"/>
    <property type="molecule type" value="Genomic_DNA"/>
</dbReference>
<gene>
    <name evidence="8" type="primary">hflC</name>
    <name evidence="8" type="ORF">EW093_11935</name>
</gene>
<dbReference type="Proteomes" id="UP000323824">
    <property type="component" value="Chromosome"/>
</dbReference>
<keyword evidence="4 6" id="KW-1133">Transmembrane helix</keyword>
<dbReference type="PIRSF" id="PIRSF005651">
    <property type="entry name" value="HflC"/>
    <property type="match status" value="1"/>
</dbReference>
<feature type="domain" description="Band 7" evidence="7">
    <location>
        <begin position="22"/>
        <end position="203"/>
    </location>
</feature>
<dbReference type="Pfam" id="PF01145">
    <property type="entry name" value="Band_7"/>
    <property type="match status" value="1"/>
</dbReference>
<dbReference type="GO" id="GO:0016020">
    <property type="term" value="C:membrane"/>
    <property type="evidence" value="ECO:0007669"/>
    <property type="project" value="UniProtKB-SubCell"/>
</dbReference>
<dbReference type="SMART" id="SM00244">
    <property type="entry name" value="PHB"/>
    <property type="match status" value="1"/>
</dbReference>
<comment type="similarity">
    <text evidence="2 5">Belongs to the band 7/mec-2 family. HflC subfamily.</text>
</comment>
<dbReference type="SUPFAM" id="SSF117892">
    <property type="entry name" value="Band 7/SPFH domain"/>
    <property type="match status" value="1"/>
</dbReference>
<evidence type="ECO:0000256" key="4">
    <source>
        <dbReference type="ARBA" id="ARBA00022989"/>
    </source>
</evidence>
<keyword evidence="8" id="KW-0378">Hydrolase</keyword>
<dbReference type="InterPro" id="IPR001107">
    <property type="entry name" value="Band_7"/>
</dbReference>
<keyword evidence="8" id="KW-0645">Protease</keyword>
<name>A0A5C1QEA4_9SPIO</name>
<dbReference type="PANTHER" id="PTHR42911:SF2">
    <property type="entry name" value="PROHIBITIN FAMILY PROTEIN"/>
    <property type="match status" value="1"/>
</dbReference>
<dbReference type="RefSeq" id="WP_149568628.1">
    <property type="nucleotide sequence ID" value="NZ_CP035807.1"/>
</dbReference>
<dbReference type="GO" id="GO:0008233">
    <property type="term" value="F:peptidase activity"/>
    <property type="evidence" value="ECO:0007669"/>
    <property type="project" value="UniProtKB-KW"/>
</dbReference>